<accession>A0A422PZ55</accession>
<evidence type="ECO:0000256" key="2">
    <source>
        <dbReference type="SAM" id="Phobius"/>
    </source>
</evidence>
<feature type="transmembrane region" description="Helical" evidence="2">
    <location>
        <begin position="22"/>
        <end position="45"/>
    </location>
</feature>
<evidence type="ECO:0000256" key="1">
    <source>
        <dbReference type="SAM" id="MobiDB-lite"/>
    </source>
</evidence>
<gene>
    <name evidence="3" type="ORF">Tco025E_02919</name>
</gene>
<keyword evidence="2" id="KW-0472">Membrane</keyword>
<dbReference type="GeneID" id="40316530"/>
<keyword evidence="4" id="KW-1185">Reference proteome</keyword>
<feature type="region of interest" description="Disordered" evidence="1">
    <location>
        <begin position="73"/>
        <end position="121"/>
    </location>
</feature>
<evidence type="ECO:0008006" key="5">
    <source>
        <dbReference type="Google" id="ProtNLM"/>
    </source>
</evidence>
<dbReference type="AlphaFoldDB" id="A0A422PZ55"/>
<reference evidence="3 4" key="1">
    <citation type="journal article" date="2018" name="BMC Genomics">
        <title>Genomic comparison of Trypanosoma conorhini and Trypanosoma rangeli to Trypanosoma cruzi strains of high and low virulence.</title>
        <authorList>
            <person name="Bradwell K.R."/>
            <person name="Koparde V.N."/>
            <person name="Matveyev A.V."/>
            <person name="Serrano M.G."/>
            <person name="Alves J.M."/>
            <person name="Parikh H."/>
            <person name="Huang B."/>
            <person name="Lee V."/>
            <person name="Espinosa-Alvarez O."/>
            <person name="Ortiz P.A."/>
            <person name="Costa-Martins A.G."/>
            <person name="Teixeira M.M."/>
            <person name="Buck G.A."/>
        </authorList>
    </citation>
    <scope>NUCLEOTIDE SEQUENCE [LARGE SCALE GENOMIC DNA]</scope>
    <source>
        <strain evidence="3 4">025E</strain>
    </source>
</reference>
<feature type="region of interest" description="Disordered" evidence="1">
    <location>
        <begin position="155"/>
        <end position="236"/>
    </location>
</feature>
<proteinExistence type="predicted"/>
<dbReference type="OrthoDB" id="246648at2759"/>
<protein>
    <recommendedName>
        <fullName evidence="5">Transmembrane protein</fullName>
    </recommendedName>
</protein>
<dbReference type="Proteomes" id="UP000284403">
    <property type="component" value="Unassembled WGS sequence"/>
</dbReference>
<sequence>MKLELTFFQAIDASSLVPAPPILVLAELLGVVVVIVCLGVLLRFVPPYWERNKPALTRRWLWRGSAAQVRSAPKQERGATVLNGAAPPQPTSTSATGPVAPAAEPISSVKESAEPTKPVNDEGALDDYLDTFFSEAQLLEEALLSTALRDATTATGVARGPGRRWNASSSAPSASLLGREAAPGRMADGDFGSSSEESSEGLLGGWPSQRWESQHWRKATRGGGLGGKKTKWLRPE</sequence>
<keyword evidence="2" id="KW-1133">Transmembrane helix</keyword>
<dbReference type="EMBL" id="MKKU01000126">
    <property type="protein sequence ID" value="RNF23008.1"/>
    <property type="molecule type" value="Genomic_DNA"/>
</dbReference>
<organism evidence="3 4">
    <name type="scientific">Trypanosoma conorhini</name>
    <dbReference type="NCBI Taxonomy" id="83891"/>
    <lineage>
        <taxon>Eukaryota</taxon>
        <taxon>Discoba</taxon>
        <taxon>Euglenozoa</taxon>
        <taxon>Kinetoplastea</taxon>
        <taxon>Metakinetoplastina</taxon>
        <taxon>Trypanosomatida</taxon>
        <taxon>Trypanosomatidae</taxon>
        <taxon>Trypanosoma</taxon>
    </lineage>
</organism>
<comment type="caution">
    <text evidence="3">The sequence shown here is derived from an EMBL/GenBank/DDBJ whole genome shotgun (WGS) entry which is preliminary data.</text>
</comment>
<evidence type="ECO:0000313" key="3">
    <source>
        <dbReference type="EMBL" id="RNF23008.1"/>
    </source>
</evidence>
<keyword evidence="2" id="KW-0812">Transmembrane</keyword>
<evidence type="ECO:0000313" key="4">
    <source>
        <dbReference type="Proteomes" id="UP000284403"/>
    </source>
</evidence>
<name>A0A422PZ55_9TRYP</name>
<dbReference type="RefSeq" id="XP_029230007.1">
    <property type="nucleotide sequence ID" value="XM_029369842.1"/>
</dbReference>